<feature type="transmembrane region" description="Helical" evidence="1">
    <location>
        <begin position="6"/>
        <end position="24"/>
    </location>
</feature>
<evidence type="ECO:0000256" key="1">
    <source>
        <dbReference type="SAM" id="Phobius"/>
    </source>
</evidence>
<evidence type="ECO:0000313" key="2">
    <source>
        <dbReference type="EMBL" id="JAH48033.1"/>
    </source>
</evidence>
<name>A0A0E9T5T1_ANGAN</name>
<keyword evidence="1" id="KW-1133">Transmembrane helix</keyword>
<reference evidence="2" key="1">
    <citation type="submission" date="2014-11" db="EMBL/GenBank/DDBJ databases">
        <authorList>
            <person name="Amaro Gonzalez C."/>
        </authorList>
    </citation>
    <scope>NUCLEOTIDE SEQUENCE</scope>
</reference>
<proteinExistence type="predicted"/>
<reference evidence="2" key="2">
    <citation type="journal article" date="2015" name="Fish Shellfish Immunol.">
        <title>Early steps in the European eel (Anguilla anguilla)-Vibrio vulnificus interaction in the gills: Role of the RtxA13 toxin.</title>
        <authorList>
            <person name="Callol A."/>
            <person name="Pajuelo D."/>
            <person name="Ebbesson L."/>
            <person name="Teles M."/>
            <person name="MacKenzie S."/>
            <person name="Amaro C."/>
        </authorList>
    </citation>
    <scope>NUCLEOTIDE SEQUENCE</scope>
</reference>
<dbReference type="AlphaFoldDB" id="A0A0E9T5T1"/>
<organism evidence="2">
    <name type="scientific">Anguilla anguilla</name>
    <name type="common">European freshwater eel</name>
    <name type="synonym">Muraena anguilla</name>
    <dbReference type="NCBI Taxonomy" id="7936"/>
    <lineage>
        <taxon>Eukaryota</taxon>
        <taxon>Metazoa</taxon>
        <taxon>Chordata</taxon>
        <taxon>Craniata</taxon>
        <taxon>Vertebrata</taxon>
        <taxon>Euteleostomi</taxon>
        <taxon>Actinopterygii</taxon>
        <taxon>Neopterygii</taxon>
        <taxon>Teleostei</taxon>
        <taxon>Anguilliformes</taxon>
        <taxon>Anguillidae</taxon>
        <taxon>Anguilla</taxon>
    </lineage>
</organism>
<keyword evidence="1" id="KW-0472">Membrane</keyword>
<protein>
    <submittedName>
        <fullName evidence="2">Uncharacterized protein</fullName>
    </submittedName>
</protein>
<dbReference type="EMBL" id="GBXM01060544">
    <property type="protein sequence ID" value="JAH48033.1"/>
    <property type="molecule type" value="Transcribed_RNA"/>
</dbReference>
<accession>A0A0E9T5T1</accession>
<sequence length="38" mass="4193">MGHSTGIVVFGIAVCLEMHLIFVTQNLGYNINLFILLT</sequence>
<keyword evidence="1" id="KW-0812">Transmembrane</keyword>